<keyword evidence="2" id="KW-1185">Reference proteome</keyword>
<gene>
    <name evidence="1" type="ORF">PY07565</name>
</gene>
<dbReference type="Proteomes" id="UP000008553">
    <property type="component" value="Unassembled WGS sequence"/>
</dbReference>
<name>Q7R7L9_PLAYO</name>
<comment type="caution">
    <text evidence="1">The sequence shown here is derived from an EMBL/GenBank/DDBJ whole genome shotgun (WGS) entry which is preliminary data.</text>
</comment>
<reference evidence="1 2" key="1">
    <citation type="journal article" date="2002" name="Nature">
        <title>Genome sequence and comparative analysis of the model rodent malaria parasite Plasmodium yoelii yoelii.</title>
        <authorList>
            <person name="Carlton J.M."/>
            <person name="Angiuoli S.V."/>
            <person name="Suh B.B."/>
            <person name="Kooij T.W."/>
            <person name="Pertea M."/>
            <person name="Silva J.C."/>
            <person name="Ermolaeva M.D."/>
            <person name="Allen J.E."/>
            <person name="Selengut J.D."/>
            <person name="Koo H.L."/>
            <person name="Peterson J.D."/>
            <person name="Pop M."/>
            <person name="Kosack D.S."/>
            <person name="Shumway M.F."/>
            <person name="Bidwell S.L."/>
            <person name="Shallom S.J."/>
            <person name="van Aken S.E."/>
            <person name="Riedmuller S.B."/>
            <person name="Feldblyum T.V."/>
            <person name="Cho J.K."/>
            <person name="Quackenbush J."/>
            <person name="Sedegah M."/>
            <person name="Shoaibi A."/>
            <person name="Cummings L.M."/>
            <person name="Florens L."/>
            <person name="Yates J.R."/>
            <person name="Raine J.D."/>
            <person name="Sinden R.E."/>
            <person name="Harris M.A."/>
            <person name="Cunningham D.A."/>
            <person name="Preiser P.R."/>
            <person name="Bergman L.W."/>
            <person name="Vaidya A.B."/>
            <person name="van Lin L.H."/>
            <person name="Janse C.J."/>
            <person name="Waters A.P."/>
            <person name="Smith H.O."/>
            <person name="White O.R."/>
            <person name="Salzberg S.L."/>
            <person name="Venter J.C."/>
            <person name="Fraser C.M."/>
            <person name="Hoffman S.L."/>
            <person name="Gardner M.J."/>
            <person name="Carucci D.J."/>
        </authorList>
    </citation>
    <scope>NUCLEOTIDE SEQUENCE [LARGE SCALE GENOMIC DNA]</scope>
    <source>
        <strain evidence="1 2">17XNL</strain>
    </source>
</reference>
<dbReference type="PaxDb" id="73239-Q7R7L9"/>
<protein>
    <submittedName>
        <fullName evidence="1">Uncharacterized protein</fullName>
    </submittedName>
</protein>
<evidence type="ECO:0000313" key="2">
    <source>
        <dbReference type="Proteomes" id="UP000008553"/>
    </source>
</evidence>
<organism evidence="1 2">
    <name type="scientific">Plasmodium yoelii yoelii</name>
    <dbReference type="NCBI Taxonomy" id="73239"/>
    <lineage>
        <taxon>Eukaryota</taxon>
        <taxon>Sar</taxon>
        <taxon>Alveolata</taxon>
        <taxon>Apicomplexa</taxon>
        <taxon>Aconoidasida</taxon>
        <taxon>Haemosporida</taxon>
        <taxon>Plasmodiidae</taxon>
        <taxon>Plasmodium</taxon>
        <taxon>Plasmodium (Vinckeia)</taxon>
    </lineage>
</organism>
<proteinExistence type="predicted"/>
<dbReference type="EMBL" id="AABL01002807">
    <property type="protein sequence ID" value="EAA20057.1"/>
    <property type="molecule type" value="Genomic_DNA"/>
</dbReference>
<sequence length="25" mass="2990">MSTVRLEIWQENRKSGKMRNIPLTT</sequence>
<evidence type="ECO:0000313" key="1">
    <source>
        <dbReference type="EMBL" id="EAA20057.1"/>
    </source>
</evidence>
<accession>Q7R7L9</accession>
<dbReference type="InParanoid" id="Q7R7L9"/>
<dbReference type="AlphaFoldDB" id="Q7R7L9"/>